<gene>
    <name evidence="16" type="primary">udk</name>
    <name evidence="19" type="ORF">SAMN02744040_00755</name>
</gene>
<comment type="pathway">
    <text evidence="3 16 17">Pyrimidine metabolism; CTP biosynthesis via salvage pathway; CTP from cytidine: step 1/3.</text>
</comment>
<evidence type="ECO:0000256" key="16">
    <source>
        <dbReference type="HAMAP-Rule" id="MF_00551"/>
    </source>
</evidence>
<feature type="domain" description="Phosphoribulokinase/uridine kinase" evidence="18">
    <location>
        <begin position="7"/>
        <end position="193"/>
    </location>
</feature>
<keyword evidence="20" id="KW-1185">Reference proteome</keyword>
<feature type="binding site" evidence="16">
    <location>
        <begin position="12"/>
        <end position="19"/>
    </location>
    <ligand>
        <name>ATP</name>
        <dbReference type="ChEBI" id="CHEBI:30616"/>
    </ligand>
</feature>
<dbReference type="CDD" id="cd02023">
    <property type="entry name" value="UMPK"/>
    <property type="match status" value="1"/>
</dbReference>
<dbReference type="Gene3D" id="3.40.50.300">
    <property type="entry name" value="P-loop containing nucleotide triphosphate hydrolases"/>
    <property type="match status" value="1"/>
</dbReference>
<evidence type="ECO:0000256" key="1">
    <source>
        <dbReference type="ARBA" id="ARBA00004496"/>
    </source>
</evidence>
<dbReference type="Pfam" id="PF00485">
    <property type="entry name" value="PRK"/>
    <property type="match status" value="1"/>
</dbReference>
<dbReference type="PRINTS" id="PR00988">
    <property type="entry name" value="URIDINKINASE"/>
</dbReference>
<dbReference type="InterPro" id="IPR000764">
    <property type="entry name" value="Uridine_kinase-like"/>
</dbReference>
<dbReference type="HAMAP" id="MF_00551">
    <property type="entry name" value="Uridine_kinase"/>
    <property type="match status" value="1"/>
</dbReference>
<dbReference type="SUPFAM" id="SSF52540">
    <property type="entry name" value="P-loop containing nucleoside triphosphate hydrolases"/>
    <property type="match status" value="1"/>
</dbReference>
<evidence type="ECO:0000256" key="2">
    <source>
        <dbReference type="ARBA" id="ARBA00004690"/>
    </source>
</evidence>
<evidence type="ECO:0000256" key="5">
    <source>
        <dbReference type="ARBA" id="ARBA00012137"/>
    </source>
</evidence>
<dbReference type="GO" id="GO:0043771">
    <property type="term" value="F:cytidine kinase activity"/>
    <property type="evidence" value="ECO:0007669"/>
    <property type="project" value="RHEA"/>
</dbReference>
<evidence type="ECO:0000256" key="8">
    <source>
        <dbReference type="ARBA" id="ARBA00022679"/>
    </source>
</evidence>
<dbReference type="PANTHER" id="PTHR10285">
    <property type="entry name" value="URIDINE KINASE"/>
    <property type="match status" value="1"/>
</dbReference>
<evidence type="ECO:0000256" key="3">
    <source>
        <dbReference type="ARBA" id="ARBA00004784"/>
    </source>
</evidence>
<comment type="catalytic activity">
    <reaction evidence="15 16 17">
        <text>uridine + ATP = UMP + ADP + H(+)</text>
        <dbReference type="Rhea" id="RHEA:16825"/>
        <dbReference type="ChEBI" id="CHEBI:15378"/>
        <dbReference type="ChEBI" id="CHEBI:16704"/>
        <dbReference type="ChEBI" id="CHEBI:30616"/>
        <dbReference type="ChEBI" id="CHEBI:57865"/>
        <dbReference type="ChEBI" id="CHEBI:456216"/>
        <dbReference type="EC" id="2.7.1.48"/>
    </reaction>
</comment>
<dbReference type="InterPro" id="IPR006083">
    <property type="entry name" value="PRK/URK"/>
</dbReference>
<dbReference type="InterPro" id="IPR027417">
    <property type="entry name" value="P-loop_NTPase"/>
</dbReference>
<dbReference type="EC" id="2.7.1.48" evidence="5 16"/>
<dbReference type="UniPathway" id="UPA00579">
    <property type="reaction ID" value="UER00640"/>
</dbReference>
<keyword evidence="7 16" id="KW-0963">Cytoplasm</keyword>
<proteinExistence type="inferred from homology"/>
<protein>
    <recommendedName>
        <fullName evidence="6 16">Uridine kinase</fullName>
        <ecNumber evidence="5 16">2.7.1.48</ecNumber>
    </recommendedName>
    <alternativeName>
        <fullName evidence="12 16">Cytidine monophosphokinase</fullName>
    </alternativeName>
    <alternativeName>
        <fullName evidence="13 16">Uridine monophosphokinase</fullName>
    </alternativeName>
</protein>
<evidence type="ECO:0000256" key="11">
    <source>
        <dbReference type="ARBA" id="ARBA00022840"/>
    </source>
</evidence>
<sequence>MKNRPLIIGITGGTGSGKSTVTKAIIESVPEENISVIEQDAYYKDQSHIPFEERLKTNYDHPLAFDNDLLISHLNDLVNGKSIEKPVYDFEKHTRNLEKTVTVYPRDIIVVEGIMILEDKRLRNMLDIKIFVDTDNDIRILRRIQRDIEERGRTVDSVIDQYLTTVRPAHMQFIEPYKRYADIIIPEGGYNTVAIDIVVAKVKSIIQSKVNKDY</sequence>
<dbReference type="UniPathway" id="UPA00574">
    <property type="reaction ID" value="UER00637"/>
</dbReference>
<evidence type="ECO:0000256" key="15">
    <source>
        <dbReference type="ARBA" id="ARBA00048909"/>
    </source>
</evidence>
<organism evidence="19 20">
    <name type="scientific">Tepidibacter thalassicus DSM 15285</name>
    <dbReference type="NCBI Taxonomy" id="1123350"/>
    <lineage>
        <taxon>Bacteria</taxon>
        <taxon>Bacillati</taxon>
        <taxon>Bacillota</taxon>
        <taxon>Clostridia</taxon>
        <taxon>Peptostreptococcales</taxon>
        <taxon>Peptostreptococcaceae</taxon>
        <taxon>Tepidibacter</taxon>
    </lineage>
</organism>
<dbReference type="InterPro" id="IPR026008">
    <property type="entry name" value="Uridine_kinase"/>
</dbReference>
<evidence type="ECO:0000313" key="19">
    <source>
        <dbReference type="EMBL" id="SHH08203.1"/>
    </source>
</evidence>
<dbReference type="GO" id="GO:0005737">
    <property type="term" value="C:cytoplasm"/>
    <property type="evidence" value="ECO:0007669"/>
    <property type="project" value="UniProtKB-SubCell"/>
</dbReference>
<keyword evidence="11 16" id="KW-0067">ATP-binding</keyword>
<evidence type="ECO:0000256" key="17">
    <source>
        <dbReference type="RuleBase" id="RU003825"/>
    </source>
</evidence>
<evidence type="ECO:0000256" key="6">
    <source>
        <dbReference type="ARBA" id="ARBA00021478"/>
    </source>
</evidence>
<dbReference type="OrthoDB" id="9777642at2"/>
<comment type="pathway">
    <text evidence="2 16 17">Pyrimidine metabolism; UMP biosynthesis via salvage pathway; UMP from uridine: step 1/1.</text>
</comment>
<comment type="catalytic activity">
    <reaction evidence="14 17">
        <text>cytidine + ATP = CMP + ADP + H(+)</text>
        <dbReference type="Rhea" id="RHEA:24674"/>
        <dbReference type="ChEBI" id="CHEBI:15378"/>
        <dbReference type="ChEBI" id="CHEBI:17562"/>
        <dbReference type="ChEBI" id="CHEBI:30616"/>
        <dbReference type="ChEBI" id="CHEBI:60377"/>
        <dbReference type="ChEBI" id="CHEBI:456216"/>
        <dbReference type="EC" id="2.7.1.48"/>
    </reaction>
</comment>
<evidence type="ECO:0000256" key="14">
    <source>
        <dbReference type="ARBA" id="ARBA00047436"/>
    </source>
</evidence>
<dbReference type="GO" id="GO:0044211">
    <property type="term" value="P:CTP salvage"/>
    <property type="evidence" value="ECO:0007669"/>
    <property type="project" value="UniProtKB-UniRule"/>
</dbReference>
<keyword evidence="9 16" id="KW-0547">Nucleotide-binding</keyword>
<evidence type="ECO:0000256" key="4">
    <source>
        <dbReference type="ARBA" id="ARBA00005408"/>
    </source>
</evidence>
<dbReference type="STRING" id="1123350.SAMN02744040_00755"/>
<keyword evidence="8 16" id="KW-0808">Transferase</keyword>
<dbReference type="AlphaFoldDB" id="A0A1M5Q3Y6"/>
<evidence type="ECO:0000313" key="20">
    <source>
        <dbReference type="Proteomes" id="UP000242520"/>
    </source>
</evidence>
<reference evidence="20" key="1">
    <citation type="submission" date="2016-11" db="EMBL/GenBank/DDBJ databases">
        <authorList>
            <person name="Varghese N."/>
            <person name="Submissions S."/>
        </authorList>
    </citation>
    <scope>NUCLEOTIDE SEQUENCE [LARGE SCALE GENOMIC DNA]</scope>
    <source>
        <strain evidence="20">DSM 15285</strain>
    </source>
</reference>
<dbReference type="Proteomes" id="UP000242520">
    <property type="component" value="Unassembled WGS sequence"/>
</dbReference>
<dbReference type="GO" id="GO:0004849">
    <property type="term" value="F:uridine kinase activity"/>
    <property type="evidence" value="ECO:0007669"/>
    <property type="project" value="UniProtKB-UniRule"/>
</dbReference>
<accession>A0A1M5Q3Y6</accession>
<name>A0A1M5Q3Y6_9FIRM</name>
<keyword evidence="10 16" id="KW-0418">Kinase</keyword>
<dbReference type="NCBIfam" id="TIGR00235">
    <property type="entry name" value="udk"/>
    <property type="match status" value="1"/>
</dbReference>
<evidence type="ECO:0000256" key="10">
    <source>
        <dbReference type="ARBA" id="ARBA00022777"/>
    </source>
</evidence>
<comment type="subcellular location">
    <subcellularLocation>
        <location evidence="1 16 17">Cytoplasm</location>
    </subcellularLocation>
</comment>
<dbReference type="RefSeq" id="WP_072723778.1">
    <property type="nucleotide sequence ID" value="NZ_FQXH01000007.1"/>
</dbReference>
<dbReference type="EMBL" id="FQXH01000007">
    <property type="protein sequence ID" value="SHH08203.1"/>
    <property type="molecule type" value="Genomic_DNA"/>
</dbReference>
<evidence type="ECO:0000256" key="13">
    <source>
        <dbReference type="ARBA" id="ARBA00031452"/>
    </source>
</evidence>
<dbReference type="GO" id="GO:0005524">
    <property type="term" value="F:ATP binding"/>
    <property type="evidence" value="ECO:0007669"/>
    <property type="project" value="UniProtKB-UniRule"/>
</dbReference>
<evidence type="ECO:0000256" key="9">
    <source>
        <dbReference type="ARBA" id="ARBA00022741"/>
    </source>
</evidence>
<dbReference type="NCBIfam" id="NF004018">
    <property type="entry name" value="PRK05480.1"/>
    <property type="match status" value="1"/>
</dbReference>
<comment type="similarity">
    <text evidence="4 16 17">Belongs to the uridine kinase family.</text>
</comment>
<evidence type="ECO:0000256" key="12">
    <source>
        <dbReference type="ARBA" id="ARBA00030641"/>
    </source>
</evidence>
<evidence type="ECO:0000259" key="18">
    <source>
        <dbReference type="Pfam" id="PF00485"/>
    </source>
</evidence>
<evidence type="ECO:0000256" key="7">
    <source>
        <dbReference type="ARBA" id="ARBA00022490"/>
    </source>
</evidence>
<dbReference type="GO" id="GO:0044206">
    <property type="term" value="P:UMP salvage"/>
    <property type="evidence" value="ECO:0007669"/>
    <property type="project" value="UniProtKB-UniRule"/>
</dbReference>